<organism evidence="1 2">
    <name type="scientific">Dyella ginsengisoli</name>
    <dbReference type="NCBI Taxonomy" id="363848"/>
    <lineage>
        <taxon>Bacteria</taxon>
        <taxon>Pseudomonadati</taxon>
        <taxon>Pseudomonadota</taxon>
        <taxon>Gammaproteobacteria</taxon>
        <taxon>Lysobacterales</taxon>
        <taxon>Rhodanobacteraceae</taxon>
        <taxon>Dyella</taxon>
    </lineage>
</organism>
<evidence type="ECO:0000313" key="2">
    <source>
        <dbReference type="Proteomes" id="UP001620460"/>
    </source>
</evidence>
<protein>
    <submittedName>
        <fullName evidence="1">DUF1615 domain-containing protein</fullName>
    </submittedName>
</protein>
<dbReference type="InterPro" id="IPR011673">
    <property type="entry name" value="DUF1615"/>
</dbReference>
<proteinExistence type="predicted"/>
<accession>A0ABW8JW24</accession>
<dbReference type="EMBL" id="JADIKM010000004">
    <property type="protein sequence ID" value="MFK2905353.1"/>
    <property type="molecule type" value="Genomic_DNA"/>
</dbReference>
<sequence>MNHAVATATAAASPCPAVRNRRRFWLGALIALVAGCAAQQVESPGQDPAKVQARIMRVLPGGTDDRAGWARDITAALAAQQIEPSRSNLCAVIAVAGQESNFQSDPAVPGLGRIARAEIDRRAAEHHVPQLLVRGALALHGPDGRSYADRIETVRTERELSRVYEDFIGMVPLGKRLFGDANPIHTGGPMQVSVDFAEQYAREHEYPYPVDGSIRHEVFSRRGGLYFGIAHLLGYAADYPTPLYRFADYNAGFYASRNAAFQNAVTRASGIPLDLDGDLVSYGEWGARGQTELAVRTLAERLDLSPGEVHRDLAKGETAAFADTHTYAAVFALADRLNGRPLPRAMLPTIRLESPKITRKLTTAWFAQRVDSRYRSCMARMR</sequence>
<keyword evidence="2" id="KW-1185">Reference proteome</keyword>
<gene>
    <name evidence="1" type="ORF">ISP17_15425</name>
</gene>
<name>A0ABW8JW24_9GAMM</name>
<evidence type="ECO:0000313" key="1">
    <source>
        <dbReference type="EMBL" id="MFK2905353.1"/>
    </source>
</evidence>
<dbReference type="RefSeq" id="WP_404634778.1">
    <property type="nucleotide sequence ID" value="NZ_JADIKM010000004.1"/>
</dbReference>
<comment type="caution">
    <text evidence="1">The sequence shown here is derived from an EMBL/GenBank/DDBJ whole genome shotgun (WGS) entry which is preliminary data.</text>
</comment>
<reference evidence="1 2" key="1">
    <citation type="submission" date="2020-10" db="EMBL/GenBank/DDBJ databases">
        <title>Phylogeny of dyella-like bacteria.</title>
        <authorList>
            <person name="Fu J."/>
        </authorList>
    </citation>
    <scope>NUCLEOTIDE SEQUENCE [LARGE SCALE GENOMIC DNA]</scope>
    <source>
        <strain evidence="1 2">Gsoil3046</strain>
    </source>
</reference>
<dbReference type="Proteomes" id="UP001620460">
    <property type="component" value="Unassembled WGS sequence"/>
</dbReference>
<dbReference type="Pfam" id="PF07759">
    <property type="entry name" value="DUF1615"/>
    <property type="match status" value="1"/>
</dbReference>